<evidence type="ECO:0000259" key="1">
    <source>
        <dbReference type="PROSITE" id="PS50042"/>
    </source>
</evidence>
<accession>A0A930BPR2</accession>
<evidence type="ECO:0000313" key="2">
    <source>
        <dbReference type="EMBL" id="MBF1163969.1"/>
    </source>
</evidence>
<name>A0A930BPR2_9RHOO</name>
<dbReference type="EMBL" id="JABZMI010000027">
    <property type="protein sequence ID" value="MBF1163969.1"/>
    <property type="molecule type" value="Genomic_DNA"/>
</dbReference>
<feature type="domain" description="Cyclic nucleotide-binding" evidence="1">
    <location>
        <begin position="18"/>
        <end position="116"/>
    </location>
</feature>
<dbReference type="CDD" id="cd00038">
    <property type="entry name" value="CAP_ED"/>
    <property type="match status" value="1"/>
</dbReference>
<dbReference type="Pfam" id="PF00027">
    <property type="entry name" value="cNMP_binding"/>
    <property type="match status" value="1"/>
</dbReference>
<reference evidence="2" key="1">
    <citation type="submission" date="2020-04" db="EMBL/GenBank/DDBJ databases">
        <title>Deep metagenomics examines the oral microbiome during advanced dental caries in children, revealing novel taxa and co-occurrences with host molecules.</title>
        <authorList>
            <person name="Baker J.L."/>
            <person name="Morton J.T."/>
            <person name="Dinis M."/>
            <person name="Alvarez R."/>
            <person name="Tran N.C."/>
            <person name="Knight R."/>
            <person name="Edlund A."/>
        </authorList>
    </citation>
    <scope>NUCLEOTIDE SEQUENCE</scope>
    <source>
        <strain evidence="2">JCVI_32_bin.24</strain>
    </source>
</reference>
<dbReference type="InterPro" id="IPR014710">
    <property type="entry name" value="RmlC-like_jellyroll"/>
</dbReference>
<dbReference type="InterPro" id="IPR018490">
    <property type="entry name" value="cNMP-bd_dom_sf"/>
</dbReference>
<gene>
    <name evidence="2" type="ORF">HXL68_02905</name>
</gene>
<evidence type="ECO:0000313" key="3">
    <source>
        <dbReference type="Proteomes" id="UP000718593"/>
    </source>
</evidence>
<sequence length="116" mass="12751">MRDHKLISLESHLAHLPLFAGMAASDIEHIASCSKLIHAQKGDVLFRAGDACTGFHLLVFGQVKLAFTSSQGNEKIVEIIQQGQSFGEAIMFLDRTYIVFAQALQDSMLIHVPKEA</sequence>
<dbReference type="PROSITE" id="PS50042">
    <property type="entry name" value="CNMP_BINDING_3"/>
    <property type="match status" value="1"/>
</dbReference>
<comment type="caution">
    <text evidence="2">The sequence shown here is derived from an EMBL/GenBank/DDBJ whole genome shotgun (WGS) entry which is preliminary data.</text>
</comment>
<proteinExistence type="predicted"/>
<dbReference type="SMART" id="SM00100">
    <property type="entry name" value="cNMP"/>
    <property type="match status" value="1"/>
</dbReference>
<organism evidence="2 3">
    <name type="scientific">Dechloromonas agitata</name>
    <dbReference type="NCBI Taxonomy" id="73030"/>
    <lineage>
        <taxon>Bacteria</taxon>
        <taxon>Pseudomonadati</taxon>
        <taxon>Pseudomonadota</taxon>
        <taxon>Betaproteobacteria</taxon>
        <taxon>Rhodocyclales</taxon>
        <taxon>Azonexaceae</taxon>
        <taxon>Dechloromonas</taxon>
    </lineage>
</organism>
<protein>
    <submittedName>
        <fullName evidence="2">Cyclic nucleotide-binding domain-containing protein</fullName>
    </submittedName>
</protein>
<feature type="non-terminal residue" evidence="2">
    <location>
        <position position="116"/>
    </location>
</feature>
<dbReference type="SUPFAM" id="SSF51206">
    <property type="entry name" value="cAMP-binding domain-like"/>
    <property type="match status" value="1"/>
</dbReference>
<dbReference type="Gene3D" id="2.60.120.10">
    <property type="entry name" value="Jelly Rolls"/>
    <property type="match status" value="1"/>
</dbReference>
<dbReference type="Proteomes" id="UP000718593">
    <property type="component" value="Unassembled WGS sequence"/>
</dbReference>
<dbReference type="InterPro" id="IPR000595">
    <property type="entry name" value="cNMP-bd_dom"/>
</dbReference>
<dbReference type="AlphaFoldDB" id="A0A930BPR2"/>